<proteinExistence type="inferred from homology"/>
<name>A0A972K2U8_9BACL</name>
<dbReference type="EC" id="2.7.1.71" evidence="3 11"/>
<comment type="caution">
    <text evidence="12">The sequence shown here is derived from an EMBL/GenBank/DDBJ whole genome shotgun (WGS) entry which is preliminary data.</text>
</comment>
<dbReference type="EMBL" id="WHOD01000070">
    <property type="protein sequence ID" value="NOU95273.1"/>
    <property type="molecule type" value="Genomic_DNA"/>
</dbReference>
<keyword evidence="9 11" id="KW-0057">Aromatic amino acid biosynthesis</keyword>
<dbReference type="CDD" id="cd00464">
    <property type="entry name" value="SK"/>
    <property type="match status" value="1"/>
</dbReference>
<dbReference type="Pfam" id="PF01202">
    <property type="entry name" value="SKI"/>
    <property type="match status" value="1"/>
</dbReference>
<dbReference type="PANTHER" id="PTHR21087:SF16">
    <property type="entry name" value="SHIKIMATE KINASE 1, CHLOROPLASTIC"/>
    <property type="match status" value="1"/>
</dbReference>
<dbReference type="GO" id="GO:0005829">
    <property type="term" value="C:cytosol"/>
    <property type="evidence" value="ECO:0007669"/>
    <property type="project" value="TreeGrafter"/>
</dbReference>
<gene>
    <name evidence="11" type="primary">aroK</name>
    <name evidence="12" type="ORF">GC093_18880</name>
</gene>
<reference evidence="12" key="1">
    <citation type="submission" date="2019-10" db="EMBL/GenBank/DDBJ databases">
        <title>Description of Paenibacillus glebae sp. nov.</title>
        <authorList>
            <person name="Carlier A."/>
            <person name="Qi S."/>
        </authorList>
    </citation>
    <scope>NUCLEOTIDE SEQUENCE</scope>
    <source>
        <strain evidence="12">LMG 31456</strain>
    </source>
</reference>
<dbReference type="Proteomes" id="UP000641588">
    <property type="component" value="Unassembled WGS sequence"/>
</dbReference>
<comment type="caution">
    <text evidence="11">Lacks conserved residue(s) required for the propagation of feature annotation.</text>
</comment>
<protein>
    <recommendedName>
        <fullName evidence="3 11">Shikimate kinase</fullName>
        <shortName evidence="11">SK</shortName>
        <ecNumber evidence="3 11">2.7.1.71</ecNumber>
    </recommendedName>
</protein>
<feature type="binding site" evidence="11">
    <location>
        <position position="119"/>
    </location>
    <ligand>
        <name>ATP</name>
        <dbReference type="ChEBI" id="CHEBI:30616"/>
    </ligand>
</feature>
<dbReference type="AlphaFoldDB" id="A0A972K2U8"/>
<comment type="catalytic activity">
    <reaction evidence="10 11">
        <text>shikimate + ATP = 3-phosphoshikimate + ADP + H(+)</text>
        <dbReference type="Rhea" id="RHEA:13121"/>
        <dbReference type="ChEBI" id="CHEBI:15378"/>
        <dbReference type="ChEBI" id="CHEBI:30616"/>
        <dbReference type="ChEBI" id="CHEBI:36208"/>
        <dbReference type="ChEBI" id="CHEBI:145989"/>
        <dbReference type="ChEBI" id="CHEBI:456216"/>
        <dbReference type="EC" id="2.7.1.71"/>
    </reaction>
</comment>
<evidence type="ECO:0000256" key="10">
    <source>
        <dbReference type="ARBA" id="ARBA00048567"/>
    </source>
</evidence>
<keyword evidence="4 11" id="KW-0028">Amino-acid biosynthesis</keyword>
<dbReference type="GO" id="GO:0008652">
    <property type="term" value="P:amino acid biosynthetic process"/>
    <property type="evidence" value="ECO:0007669"/>
    <property type="project" value="UniProtKB-KW"/>
</dbReference>
<dbReference type="Gene3D" id="3.40.50.300">
    <property type="entry name" value="P-loop containing nucleotide triphosphate hydrolases"/>
    <property type="match status" value="1"/>
</dbReference>
<evidence type="ECO:0000256" key="5">
    <source>
        <dbReference type="ARBA" id="ARBA00022679"/>
    </source>
</evidence>
<comment type="pathway">
    <text evidence="1 11">Metabolic intermediate biosynthesis; chorismate biosynthesis; chorismate from D-erythrose 4-phosphate and phosphoenolpyruvate: step 5/7.</text>
</comment>
<evidence type="ECO:0000256" key="4">
    <source>
        <dbReference type="ARBA" id="ARBA00022605"/>
    </source>
</evidence>
<dbReference type="InterPro" id="IPR027417">
    <property type="entry name" value="P-loop_NTPase"/>
</dbReference>
<dbReference type="PROSITE" id="PS01128">
    <property type="entry name" value="SHIKIMATE_KINASE"/>
    <property type="match status" value="1"/>
</dbReference>
<dbReference type="PRINTS" id="PR01100">
    <property type="entry name" value="SHIKIMTKNASE"/>
</dbReference>
<evidence type="ECO:0000256" key="8">
    <source>
        <dbReference type="ARBA" id="ARBA00022840"/>
    </source>
</evidence>
<keyword evidence="5 11" id="KW-0808">Transferase</keyword>
<evidence type="ECO:0000313" key="12">
    <source>
        <dbReference type="EMBL" id="NOU95273.1"/>
    </source>
</evidence>
<comment type="function">
    <text evidence="11">Catalyzes the specific phosphorylation of the 3-hydroxyl group of shikimic acid using ATP as a cosubstrate.</text>
</comment>
<dbReference type="HAMAP" id="MF_00109">
    <property type="entry name" value="Shikimate_kinase"/>
    <property type="match status" value="1"/>
</dbReference>
<dbReference type="GO" id="GO:0009423">
    <property type="term" value="P:chorismate biosynthetic process"/>
    <property type="evidence" value="ECO:0007669"/>
    <property type="project" value="UniProtKB-UniRule"/>
</dbReference>
<dbReference type="PANTHER" id="PTHR21087">
    <property type="entry name" value="SHIKIMATE KINASE"/>
    <property type="match status" value="1"/>
</dbReference>
<dbReference type="InterPro" id="IPR023000">
    <property type="entry name" value="Shikimate_kinase_CS"/>
</dbReference>
<keyword evidence="13" id="KW-1185">Reference proteome</keyword>
<evidence type="ECO:0000256" key="11">
    <source>
        <dbReference type="HAMAP-Rule" id="MF_00109"/>
    </source>
</evidence>
<comment type="subunit">
    <text evidence="11">Monomer.</text>
</comment>
<feature type="binding site" evidence="11">
    <location>
        <position position="35"/>
    </location>
    <ligand>
        <name>substrate</name>
    </ligand>
</feature>
<keyword evidence="11" id="KW-0479">Metal-binding</keyword>
<keyword evidence="11" id="KW-0963">Cytoplasm</keyword>
<keyword evidence="8 11" id="KW-0067">ATP-binding</keyword>
<feature type="binding site" evidence="11">
    <location>
        <position position="59"/>
    </location>
    <ligand>
        <name>substrate</name>
    </ligand>
</feature>
<feature type="binding site" evidence="11">
    <location>
        <position position="17"/>
    </location>
    <ligand>
        <name>Mg(2+)</name>
        <dbReference type="ChEBI" id="CHEBI:18420"/>
    </ligand>
</feature>
<comment type="similarity">
    <text evidence="2 11">Belongs to the shikimate kinase family.</text>
</comment>
<evidence type="ECO:0000256" key="2">
    <source>
        <dbReference type="ARBA" id="ARBA00006997"/>
    </source>
</evidence>
<dbReference type="GO" id="GO:0004765">
    <property type="term" value="F:shikimate kinase activity"/>
    <property type="evidence" value="ECO:0007669"/>
    <property type="project" value="UniProtKB-UniRule"/>
</dbReference>
<dbReference type="GO" id="GO:0005524">
    <property type="term" value="F:ATP binding"/>
    <property type="evidence" value="ECO:0007669"/>
    <property type="project" value="UniProtKB-UniRule"/>
</dbReference>
<evidence type="ECO:0000313" key="13">
    <source>
        <dbReference type="Proteomes" id="UP000641588"/>
    </source>
</evidence>
<accession>A0A972K2U8</accession>
<feature type="binding site" evidence="11">
    <location>
        <position position="81"/>
    </location>
    <ligand>
        <name>substrate</name>
    </ligand>
</feature>
<evidence type="ECO:0000256" key="7">
    <source>
        <dbReference type="ARBA" id="ARBA00022777"/>
    </source>
</evidence>
<organism evidence="12 13">
    <name type="scientific">Paenibacillus foliorum</name>
    <dbReference type="NCBI Taxonomy" id="2654974"/>
    <lineage>
        <taxon>Bacteria</taxon>
        <taxon>Bacillati</taxon>
        <taxon>Bacillota</taxon>
        <taxon>Bacilli</taxon>
        <taxon>Bacillales</taxon>
        <taxon>Paenibacillaceae</taxon>
        <taxon>Paenibacillus</taxon>
    </lineage>
</organism>
<dbReference type="GO" id="GO:0009073">
    <property type="term" value="P:aromatic amino acid family biosynthetic process"/>
    <property type="evidence" value="ECO:0007669"/>
    <property type="project" value="UniProtKB-KW"/>
</dbReference>
<dbReference type="SUPFAM" id="SSF52540">
    <property type="entry name" value="P-loop containing nucleoside triphosphate hydrolases"/>
    <property type="match status" value="1"/>
</dbReference>
<evidence type="ECO:0000256" key="1">
    <source>
        <dbReference type="ARBA" id="ARBA00004842"/>
    </source>
</evidence>
<dbReference type="GO" id="GO:0000287">
    <property type="term" value="F:magnesium ion binding"/>
    <property type="evidence" value="ECO:0007669"/>
    <property type="project" value="UniProtKB-UniRule"/>
</dbReference>
<evidence type="ECO:0000256" key="6">
    <source>
        <dbReference type="ARBA" id="ARBA00022741"/>
    </source>
</evidence>
<comment type="cofactor">
    <cofactor evidence="11">
        <name>Mg(2+)</name>
        <dbReference type="ChEBI" id="CHEBI:18420"/>
    </cofactor>
    <text evidence="11">Binds 1 Mg(2+) ion per subunit.</text>
</comment>
<evidence type="ECO:0000256" key="9">
    <source>
        <dbReference type="ARBA" id="ARBA00023141"/>
    </source>
</evidence>
<evidence type="ECO:0000256" key="3">
    <source>
        <dbReference type="ARBA" id="ARBA00012154"/>
    </source>
</evidence>
<dbReference type="InterPro" id="IPR031322">
    <property type="entry name" value="Shikimate/glucono_kinase"/>
</dbReference>
<keyword evidence="7 11" id="KW-0418">Kinase</keyword>
<keyword evidence="6 11" id="KW-0547">Nucleotide-binding</keyword>
<keyword evidence="11" id="KW-0460">Magnesium</keyword>
<feature type="binding site" evidence="11">
    <location>
        <position position="137"/>
    </location>
    <ligand>
        <name>substrate</name>
    </ligand>
</feature>
<sequence length="166" mass="18242">MKKANVILIGFAGTGKSTVGKALSEQLGWQFIDTDQRIEELQGVSITEMFQTMGEQAFRTVESEVIDRTLKVENQVVSTGGGAVLAERNRARMQESGIVINLTATKEIIITRVSKDQSRPLVQGNVEEKVTALMESRKHAYDFADLAIDTSELSVTEIVERIAAVL</sequence>
<feature type="binding site" evidence="11">
    <location>
        <begin position="13"/>
        <end position="18"/>
    </location>
    <ligand>
        <name>ATP</name>
        <dbReference type="ChEBI" id="CHEBI:30616"/>
    </ligand>
</feature>
<dbReference type="InterPro" id="IPR000623">
    <property type="entry name" value="Shikimate_kinase/TSH1"/>
</dbReference>
<comment type="subcellular location">
    <subcellularLocation>
        <location evidence="11">Cytoplasm</location>
    </subcellularLocation>
</comment>